<evidence type="ECO:0008006" key="4">
    <source>
        <dbReference type="Google" id="ProtNLM"/>
    </source>
</evidence>
<dbReference type="EMBL" id="JAPZBS010000002">
    <property type="protein sequence ID" value="KAJ5380414.1"/>
    <property type="molecule type" value="Genomic_DNA"/>
</dbReference>
<feature type="region of interest" description="Disordered" evidence="1">
    <location>
        <begin position="527"/>
        <end position="547"/>
    </location>
</feature>
<dbReference type="Proteomes" id="UP001147782">
    <property type="component" value="Unassembled WGS sequence"/>
</dbReference>
<organism evidence="2 3">
    <name type="scientific">Penicillium cataractarum</name>
    <dbReference type="NCBI Taxonomy" id="2100454"/>
    <lineage>
        <taxon>Eukaryota</taxon>
        <taxon>Fungi</taxon>
        <taxon>Dikarya</taxon>
        <taxon>Ascomycota</taxon>
        <taxon>Pezizomycotina</taxon>
        <taxon>Eurotiomycetes</taxon>
        <taxon>Eurotiomycetidae</taxon>
        <taxon>Eurotiales</taxon>
        <taxon>Aspergillaceae</taxon>
        <taxon>Penicillium</taxon>
    </lineage>
</organism>
<dbReference type="GeneID" id="81434950"/>
<feature type="region of interest" description="Disordered" evidence="1">
    <location>
        <begin position="1"/>
        <end position="144"/>
    </location>
</feature>
<reference evidence="2" key="2">
    <citation type="journal article" date="2023" name="IMA Fungus">
        <title>Comparative genomic study of the Penicillium genus elucidates a diverse pangenome and 15 lateral gene transfer events.</title>
        <authorList>
            <person name="Petersen C."/>
            <person name="Sorensen T."/>
            <person name="Nielsen M.R."/>
            <person name="Sondergaard T.E."/>
            <person name="Sorensen J.L."/>
            <person name="Fitzpatrick D.A."/>
            <person name="Frisvad J.C."/>
            <person name="Nielsen K.L."/>
        </authorList>
    </citation>
    <scope>NUCLEOTIDE SEQUENCE</scope>
    <source>
        <strain evidence="2">IBT 29864</strain>
    </source>
</reference>
<dbReference type="RefSeq" id="XP_056557985.1">
    <property type="nucleotide sequence ID" value="XM_056695773.1"/>
</dbReference>
<protein>
    <recommendedName>
        <fullName evidence="4">Tafazzin</fullName>
    </recommendedName>
</protein>
<evidence type="ECO:0000313" key="2">
    <source>
        <dbReference type="EMBL" id="KAJ5380414.1"/>
    </source>
</evidence>
<feature type="compositionally biased region" description="Low complexity" evidence="1">
    <location>
        <begin position="101"/>
        <end position="113"/>
    </location>
</feature>
<evidence type="ECO:0000256" key="1">
    <source>
        <dbReference type="SAM" id="MobiDB-lite"/>
    </source>
</evidence>
<dbReference type="OrthoDB" id="193467at2759"/>
<name>A0A9W9SMJ6_9EURO</name>
<sequence length="613" mass="67914">MTKKQKKSFIFKPTGTPHHTLTSRPRQNDQTRRPAGSTTSDSPSVNDLISHLRRTQAPTPSEHDTPTSSQSLLPQGSVHPSLRNLLELPEAPPPRPRPGPRRAIIGGRPVRLTPGPPPPNSWLSGDSEGSQSAEEATLATTGGDRTTIYRLDRLPGVKFPPESSLLHAVLKSMALNWAWHLDYDGSFLAHLPPHTKELMLSYVAVYAARTRTQPLKGRMRGLKPLFLTEFDTAEAAGDQGEADVDTAHKADTITCRLDLGWALGYWMTFKQLSGELFITTKSTPAVAQPAPGESVPASWDEQTSVESVEDANASAATTGYIPKPISQNVRFTNLRYLSLAHPVPGAASWNSLLHILSRLSTITHLSLAQWPPPTRTPHTAPARMRPPNHRGPAFIHGGTDVYSGTENNWAEAAGILRQLSRFTYCLKWLDLEGCSEWIPALTWTGTDPDGLPCRPGTSGPEWNGSWRNIEWIGLGPGFEYPGDKDLFRPFTRPISAIQTMPRSSYFPPASRADSLLAPVTALQNLSMQDHTDRNDPPRSPPPTDLPWNVEEERWMYRRDKERQAWRDAISKAKEVCTGIRAIRREGRGKWMEAFTGGDEESWDSRSSLTRSVE</sequence>
<feature type="compositionally biased region" description="Polar residues" evidence="1">
    <location>
        <begin position="121"/>
        <end position="144"/>
    </location>
</feature>
<evidence type="ECO:0000313" key="3">
    <source>
        <dbReference type="Proteomes" id="UP001147782"/>
    </source>
</evidence>
<gene>
    <name evidence="2" type="ORF">N7496_002842</name>
</gene>
<comment type="caution">
    <text evidence="2">The sequence shown here is derived from an EMBL/GenBank/DDBJ whole genome shotgun (WGS) entry which is preliminary data.</text>
</comment>
<keyword evidence="3" id="KW-1185">Reference proteome</keyword>
<reference evidence="2" key="1">
    <citation type="submission" date="2022-11" db="EMBL/GenBank/DDBJ databases">
        <authorList>
            <person name="Petersen C."/>
        </authorList>
    </citation>
    <scope>NUCLEOTIDE SEQUENCE</scope>
    <source>
        <strain evidence="2">IBT 29864</strain>
    </source>
</reference>
<proteinExistence type="predicted"/>
<dbReference type="AlphaFoldDB" id="A0A9W9SMJ6"/>
<feature type="compositionally biased region" description="Polar residues" evidence="1">
    <location>
        <begin position="36"/>
        <end position="47"/>
    </location>
</feature>
<accession>A0A9W9SMJ6</accession>